<dbReference type="InterPro" id="IPR014001">
    <property type="entry name" value="Helicase_ATP-bd"/>
</dbReference>
<dbReference type="InterPro" id="IPR001650">
    <property type="entry name" value="Helicase_C-like"/>
</dbReference>
<keyword evidence="5" id="KW-0378">Hydrolase</keyword>
<evidence type="ECO:0000313" key="6">
    <source>
        <dbReference type="Proteomes" id="UP000534186"/>
    </source>
</evidence>
<dbReference type="AlphaFoldDB" id="A0A7Y9T4I9"/>
<dbReference type="EMBL" id="JACCCV010000003">
    <property type="protein sequence ID" value="NYF54058.1"/>
    <property type="molecule type" value="Genomic_DNA"/>
</dbReference>
<proteinExistence type="predicted"/>
<keyword evidence="1" id="KW-0547">Nucleotide-binding</keyword>
<dbReference type="SMART" id="SM00487">
    <property type="entry name" value="DEXDc"/>
    <property type="match status" value="1"/>
</dbReference>
<dbReference type="PANTHER" id="PTHR47962">
    <property type="entry name" value="ATP-DEPENDENT HELICASE LHR-RELATED-RELATED"/>
    <property type="match status" value="1"/>
</dbReference>
<evidence type="ECO:0000256" key="1">
    <source>
        <dbReference type="ARBA" id="ARBA00022741"/>
    </source>
</evidence>
<organism evidence="5 6">
    <name type="scientific">Tunturiibacter lichenicola</name>
    <dbReference type="NCBI Taxonomy" id="2051959"/>
    <lineage>
        <taxon>Bacteria</taxon>
        <taxon>Pseudomonadati</taxon>
        <taxon>Acidobacteriota</taxon>
        <taxon>Terriglobia</taxon>
        <taxon>Terriglobales</taxon>
        <taxon>Acidobacteriaceae</taxon>
        <taxon>Tunturiibacter</taxon>
    </lineage>
</organism>
<sequence length="696" mass="76482">MGFDRLHPSIQHHIVNSLGWRQLRPLQVDAVDPILDGVNCLLIAPTAGGKTEAAVLPVLSRMLDEGWDGLSVLYVCPLRALLNNLEARLSFYCTLVGRTCGLWHGDVGQASRSAILRNPPDILLTTPESLEAMLISHRTDRRFFFGSLRSVIIDEVHSFAGDDRGWHLLTLLERISDLAGCQPQRIGLSATIGNPKDILAWMTRNRSHDCVISPHADGPTKTTEVQLDYVGSVENAALVISRLNRGEKRLVFCDSRAQAEKVASLLRATGTVTFVNHSSLSVDERRQTERAFRESKDCVIVATSTLELGIDVGDLDRVLQIDAPATVASFLQRLGRTGRRANSHRNCLFLATHSESLIRAAALLRLWKEGFVEELLPPPAPYTVIAQQIMAIIRQDGGASRNFDDSTVLRATGEPTEITRQLITHMLESDLLFEDSGILGLGPAAERLYGAKHFMALASVFDTPLLCQVICGADNLGSVHPLSFAKFGQQPIIISLGGRAWEVTHLDRKRSIAHVVPIDALGKSRWLGESVPLSYRVCRAVRDILTGEEIDPMWSRRAVSEITTARSEIIVARAQATVVSSEPGTGQTKWWTFGGLKANAALAEMITREGGSVSAFDNYFVEFQGSSPVHTVKTLLEAIIPSQAEQLPTAATPSIKVKFWECLSANHQKDFIKARYVDIPQASAILSEPRFYSGNR</sequence>
<comment type="caution">
    <text evidence="5">The sequence shown here is derived from an EMBL/GenBank/DDBJ whole genome shotgun (WGS) entry which is preliminary data.</text>
</comment>
<dbReference type="GO" id="GO:0004386">
    <property type="term" value="F:helicase activity"/>
    <property type="evidence" value="ECO:0007669"/>
    <property type="project" value="UniProtKB-KW"/>
</dbReference>
<keyword evidence="5" id="KW-0347">Helicase</keyword>
<dbReference type="CDD" id="cd17922">
    <property type="entry name" value="DEXHc_LHR-like"/>
    <property type="match status" value="1"/>
</dbReference>
<dbReference type="Pfam" id="PF00271">
    <property type="entry name" value="Helicase_C"/>
    <property type="match status" value="1"/>
</dbReference>
<dbReference type="InterPro" id="IPR052511">
    <property type="entry name" value="ATP-dep_Helicase"/>
</dbReference>
<evidence type="ECO:0000313" key="5">
    <source>
        <dbReference type="EMBL" id="NYF54058.1"/>
    </source>
</evidence>
<dbReference type="InterPro" id="IPR011545">
    <property type="entry name" value="DEAD/DEAH_box_helicase_dom"/>
</dbReference>
<dbReference type="PROSITE" id="PS51192">
    <property type="entry name" value="HELICASE_ATP_BIND_1"/>
    <property type="match status" value="1"/>
</dbReference>
<dbReference type="Gene3D" id="3.40.50.300">
    <property type="entry name" value="P-loop containing nucleotide triphosphate hydrolases"/>
    <property type="match status" value="2"/>
</dbReference>
<dbReference type="SMART" id="SM00490">
    <property type="entry name" value="HELICc"/>
    <property type="match status" value="1"/>
</dbReference>
<dbReference type="PANTHER" id="PTHR47962:SF5">
    <property type="entry name" value="ATP-DEPENDENT HELICASE LHR-RELATED"/>
    <property type="match status" value="1"/>
</dbReference>
<gene>
    <name evidence="5" type="ORF">HDF12_004480</name>
</gene>
<dbReference type="GO" id="GO:0016887">
    <property type="term" value="F:ATP hydrolysis activity"/>
    <property type="evidence" value="ECO:0007669"/>
    <property type="project" value="TreeGrafter"/>
</dbReference>
<dbReference type="InterPro" id="IPR027417">
    <property type="entry name" value="P-loop_NTPase"/>
</dbReference>
<feature type="domain" description="Helicase C-terminal" evidence="4">
    <location>
        <begin position="232"/>
        <end position="383"/>
    </location>
</feature>
<evidence type="ECO:0000256" key="2">
    <source>
        <dbReference type="ARBA" id="ARBA00022840"/>
    </source>
</evidence>
<dbReference type="GO" id="GO:0005524">
    <property type="term" value="F:ATP binding"/>
    <property type="evidence" value="ECO:0007669"/>
    <property type="project" value="UniProtKB-KW"/>
</dbReference>
<dbReference type="Proteomes" id="UP000534186">
    <property type="component" value="Unassembled WGS sequence"/>
</dbReference>
<evidence type="ECO:0000259" key="3">
    <source>
        <dbReference type="PROSITE" id="PS51192"/>
    </source>
</evidence>
<accession>A0A7Y9T4I9</accession>
<dbReference type="Pfam" id="PF00270">
    <property type="entry name" value="DEAD"/>
    <property type="match status" value="1"/>
</dbReference>
<protein>
    <submittedName>
        <fullName evidence="5">ATP-dependent Lhr-like helicase</fullName>
        <ecNumber evidence="5">3.6.4.-</ecNumber>
    </submittedName>
</protein>
<feature type="domain" description="Helicase ATP-binding" evidence="3">
    <location>
        <begin position="31"/>
        <end position="210"/>
    </location>
</feature>
<keyword evidence="2" id="KW-0067">ATP-binding</keyword>
<dbReference type="PROSITE" id="PS51194">
    <property type="entry name" value="HELICASE_CTER"/>
    <property type="match status" value="1"/>
</dbReference>
<evidence type="ECO:0000259" key="4">
    <source>
        <dbReference type="PROSITE" id="PS51194"/>
    </source>
</evidence>
<reference evidence="5 6" key="1">
    <citation type="submission" date="2020-07" db="EMBL/GenBank/DDBJ databases">
        <title>Genomic Encyclopedia of Type Strains, Phase IV (KMG-V): Genome sequencing to study the core and pangenomes of soil and plant-associated prokaryotes.</title>
        <authorList>
            <person name="Whitman W."/>
        </authorList>
    </citation>
    <scope>NUCLEOTIDE SEQUENCE [LARGE SCALE GENOMIC DNA]</scope>
    <source>
        <strain evidence="5 6">M8UP30</strain>
    </source>
</reference>
<dbReference type="SUPFAM" id="SSF52540">
    <property type="entry name" value="P-loop containing nucleoside triphosphate hydrolases"/>
    <property type="match status" value="1"/>
</dbReference>
<dbReference type="GO" id="GO:0003677">
    <property type="term" value="F:DNA binding"/>
    <property type="evidence" value="ECO:0007669"/>
    <property type="project" value="TreeGrafter"/>
</dbReference>
<name>A0A7Y9T4I9_9BACT</name>
<dbReference type="EC" id="3.6.4.-" evidence="5"/>